<dbReference type="GeneID" id="98178904"/>
<proteinExistence type="predicted"/>
<comment type="caution">
    <text evidence="1">The sequence shown here is derived from an EMBL/GenBank/DDBJ whole genome shotgun (WGS) entry which is preliminary data.</text>
</comment>
<dbReference type="RefSeq" id="XP_070919682.1">
    <property type="nucleotide sequence ID" value="XM_071063581.1"/>
</dbReference>
<organism evidence="1 2">
    <name type="scientific">Madurella fahalii</name>
    <dbReference type="NCBI Taxonomy" id="1157608"/>
    <lineage>
        <taxon>Eukaryota</taxon>
        <taxon>Fungi</taxon>
        <taxon>Dikarya</taxon>
        <taxon>Ascomycota</taxon>
        <taxon>Pezizomycotina</taxon>
        <taxon>Sordariomycetes</taxon>
        <taxon>Sordariomycetidae</taxon>
        <taxon>Sordariales</taxon>
        <taxon>Sordariales incertae sedis</taxon>
        <taxon>Madurella</taxon>
    </lineage>
</organism>
<evidence type="ECO:0000313" key="1">
    <source>
        <dbReference type="EMBL" id="GAB1317951.1"/>
    </source>
</evidence>
<sequence length="297" mass="32965">MEFELVLEPVVGADGGDGVVVGEFRNQNKAGETYRRTLIDTPRLSLKVALLGHGKILPGGSEASLLVFDFRLTPSKTTQRFKWASFEILFHDTEGDDLADPEVYRISPEGTFAVNPWTLSANVKKTFELGGNIGLPQAGLNAKVGHEREEAWTAEYSVTVIGRSIVSERVSGEPNAVYWEMHEDKKKRAGTPTFLRTAVILERKKPGRKFTFSVKAEADAKVTLIDQARSKTISFLGRTGRPQQPALVGDVEINPHTDTLKAQDEVLSVYADKIVWEKLHELNLRGDVVQHTEKEVL</sequence>
<evidence type="ECO:0000313" key="2">
    <source>
        <dbReference type="Proteomes" id="UP001628179"/>
    </source>
</evidence>
<keyword evidence="2" id="KW-1185">Reference proteome</keyword>
<protein>
    <submittedName>
        <fullName evidence="1">Uncharacterized protein</fullName>
    </submittedName>
</protein>
<name>A0ABQ0GJN9_9PEZI</name>
<reference evidence="1 2" key="1">
    <citation type="submission" date="2024-09" db="EMBL/GenBank/DDBJ databases">
        <title>Itraconazole resistance in Madurella fahalii resulting from another homologue of gene encoding cytochrome P450 14-alpha sterol demethylase (CYP51).</title>
        <authorList>
            <person name="Yoshioka I."/>
            <person name="Fahal A.H."/>
            <person name="Kaneko S."/>
            <person name="Yaguchi T."/>
        </authorList>
    </citation>
    <scope>NUCLEOTIDE SEQUENCE [LARGE SCALE GENOMIC DNA]</scope>
    <source>
        <strain evidence="1 2">IFM 68171</strain>
    </source>
</reference>
<dbReference type="EMBL" id="BAAFSV010000004">
    <property type="protein sequence ID" value="GAB1317951.1"/>
    <property type="molecule type" value="Genomic_DNA"/>
</dbReference>
<accession>A0ABQ0GJN9</accession>
<dbReference type="Proteomes" id="UP001628179">
    <property type="component" value="Unassembled WGS sequence"/>
</dbReference>
<gene>
    <name evidence="1" type="ORF">MFIFM68171_08161</name>
</gene>